<keyword evidence="1" id="KW-0472">Membrane</keyword>
<organism evidence="2 3">
    <name type="scientific">Roseomonas haemaphysalidis</name>
    <dbReference type="NCBI Taxonomy" id="2768162"/>
    <lineage>
        <taxon>Bacteria</taxon>
        <taxon>Pseudomonadati</taxon>
        <taxon>Pseudomonadota</taxon>
        <taxon>Alphaproteobacteria</taxon>
        <taxon>Acetobacterales</taxon>
        <taxon>Roseomonadaceae</taxon>
        <taxon>Roseomonas</taxon>
    </lineage>
</organism>
<accession>A0ABS3KQQ0</accession>
<comment type="caution">
    <text evidence="2">The sequence shown here is derived from an EMBL/GenBank/DDBJ whole genome shotgun (WGS) entry which is preliminary data.</text>
</comment>
<dbReference type="RefSeq" id="WP_207417499.1">
    <property type="nucleotide sequence ID" value="NZ_CP061177.1"/>
</dbReference>
<keyword evidence="3" id="KW-1185">Reference proteome</keyword>
<name>A0ABS3KQQ0_9PROT</name>
<dbReference type="EMBL" id="JACTNG010000006">
    <property type="protein sequence ID" value="MBO1079770.1"/>
    <property type="molecule type" value="Genomic_DNA"/>
</dbReference>
<keyword evidence="1" id="KW-1133">Transmembrane helix</keyword>
<feature type="transmembrane region" description="Helical" evidence="1">
    <location>
        <begin position="61"/>
        <end position="83"/>
    </location>
</feature>
<evidence type="ECO:0000313" key="3">
    <source>
        <dbReference type="Proteomes" id="UP001518989"/>
    </source>
</evidence>
<proteinExistence type="predicted"/>
<reference evidence="2 3" key="1">
    <citation type="submission" date="2020-09" db="EMBL/GenBank/DDBJ databases">
        <title>Roseomonas.</title>
        <authorList>
            <person name="Zhu W."/>
        </authorList>
    </citation>
    <scope>NUCLEOTIDE SEQUENCE [LARGE SCALE GENOMIC DNA]</scope>
    <source>
        <strain evidence="2 3">573</strain>
    </source>
</reference>
<protein>
    <submittedName>
        <fullName evidence="2">Uncharacterized protein</fullName>
    </submittedName>
</protein>
<keyword evidence="1" id="KW-0812">Transmembrane</keyword>
<sequence length="133" mass="14856">MRALRLASVAFEAERARLGLRVQREIRRVLFFVVAGVMAAAAFGMLHVIAWVAMTPGVSPLLRAIIIFVFDIAVAGILAMVAMRNAPTQAEVEALAIRRTALVEARNGIGFTLIPIVFSMLRRSRRDRRDRRR</sequence>
<feature type="transmembrane region" description="Helical" evidence="1">
    <location>
        <begin position="31"/>
        <end position="54"/>
    </location>
</feature>
<evidence type="ECO:0000313" key="2">
    <source>
        <dbReference type="EMBL" id="MBO1079770.1"/>
    </source>
</evidence>
<gene>
    <name evidence="2" type="ORF">IAI61_12090</name>
</gene>
<dbReference type="Proteomes" id="UP001518989">
    <property type="component" value="Unassembled WGS sequence"/>
</dbReference>
<evidence type="ECO:0000256" key="1">
    <source>
        <dbReference type="SAM" id="Phobius"/>
    </source>
</evidence>